<feature type="transmembrane region" description="Helical" evidence="1">
    <location>
        <begin position="69"/>
        <end position="97"/>
    </location>
</feature>
<keyword evidence="3" id="KW-1185">Reference proteome</keyword>
<reference evidence="2" key="2">
    <citation type="submission" date="2020-09" db="EMBL/GenBank/DDBJ databases">
        <authorList>
            <person name="Sun Q."/>
            <person name="Zhou Y."/>
        </authorList>
    </citation>
    <scope>NUCLEOTIDE SEQUENCE</scope>
    <source>
        <strain evidence="2">CGMCC 1.15763</strain>
    </source>
</reference>
<evidence type="ECO:0000313" key="2">
    <source>
        <dbReference type="EMBL" id="GGG89087.1"/>
    </source>
</evidence>
<dbReference type="RefSeq" id="WP_188597398.1">
    <property type="nucleotide sequence ID" value="NZ_BMJW01000001.1"/>
</dbReference>
<proteinExistence type="predicted"/>
<keyword evidence="1" id="KW-1133">Transmembrane helix</keyword>
<dbReference type="EMBL" id="BMJW01000001">
    <property type="protein sequence ID" value="GGG89087.1"/>
    <property type="molecule type" value="Genomic_DNA"/>
</dbReference>
<organism evidence="2 3">
    <name type="scientific">Polaribacter pacificus</name>
    <dbReference type="NCBI Taxonomy" id="1775173"/>
    <lineage>
        <taxon>Bacteria</taxon>
        <taxon>Pseudomonadati</taxon>
        <taxon>Bacteroidota</taxon>
        <taxon>Flavobacteriia</taxon>
        <taxon>Flavobacteriales</taxon>
        <taxon>Flavobacteriaceae</taxon>
    </lineage>
</organism>
<name>A0A917HU34_9FLAO</name>
<keyword evidence="1" id="KW-0472">Membrane</keyword>
<sequence length="102" mass="11587">MSTTSHIKCPNCGVFNTNKTHCESCGFLISHQEKETARAKTVQEEELVSAVEKIEKVNFIKKLKRHPFFLVRFFGWILNSVWIVLNIIGAFIAWFVAMVAAG</sequence>
<accession>A0A917HU34</accession>
<dbReference type="SUPFAM" id="SSF57783">
    <property type="entry name" value="Zinc beta-ribbon"/>
    <property type="match status" value="1"/>
</dbReference>
<gene>
    <name evidence="2" type="ORF">GCM10011416_01870</name>
</gene>
<protein>
    <recommendedName>
        <fullName evidence="4">Zinc-ribbon domain-containing protein</fullName>
    </recommendedName>
</protein>
<evidence type="ECO:0000313" key="3">
    <source>
        <dbReference type="Proteomes" id="UP000633278"/>
    </source>
</evidence>
<dbReference type="AlphaFoldDB" id="A0A917HU34"/>
<evidence type="ECO:0008006" key="4">
    <source>
        <dbReference type="Google" id="ProtNLM"/>
    </source>
</evidence>
<dbReference type="Proteomes" id="UP000633278">
    <property type="component" value="Unassembled WGS sequence"/>
</dbReference>
<evidence type="ECO:0000256" key="1">
    <source>
        <dbReference type="SAM" id="Phobius"/>
    </source>
</evidence>
<keyword evidence="1" id="KW-0812">Transmembrane</keyword>
<reference evidence="2" key="1">
    <citation type="journal article" date="2014" name="Int. J. Syst. Evol. Microbiol.">
        <title>Complete genome sequence of Corynebacterium casei LMG S-19264T (=DSM 44701T), isolated from a smear-ripened cheese.</title>
        <authorList>
            <consortium name="US DOE Joint Genome Institute (JGI-PGF)"/>
            <person name="Walter F."/>
            <person name="Albersmeier A."/>
            <person name="Kalinowski J."/>
            <person name="Ruckert C."/>
        </authorList>
    </citation>
    <scope>NUCLEOTIDE SEQUENCE</scope>
    <source>
        <strain evidence="2">CGMCC 1.15763</strain>
    </source>
</reference>
<comment type="caution">
    <text evidence="2">The sequence shown here is derived from an EMBL/GenBank/DDBJ whole genome shotgun (WGS) entry which is preliminary data.</text>
</comment>